<evidence type="ECO:0000313" key="3">
    <source>
        <dbReference type="Proteomes" id="UP001445076"/>
    </source>
</evidence>
<keyword evidence="3" id="KW-1185">Reference proteome</keyword>
<dbReference type="GO" id="GO:0046627">
    <property type="term" value="P:negative regulation of insulin receptor signaling pathway"/>
    <property type="evidence" value="ECO:0007669"/>
    <property type="project" value="TreeGrafter"/>
</dbReference>
<dbReference type="GO" id="GO:0005096">
    <property type="term" value="F:GTPase activator activity"/>
    <property type="evidence" value="ECO:0007669"/>
    <property type="project" value="InterPro"/>
</dbReference>
<dbReference type="PANTHER" id="PTHR10063">
    <property type="entry name" value="TUBERIN"/>
    <property type="match status" value="1"/>
</dbReference>
<feature type="non-terminal residue" evidence="2">
    <location>
        <position position="1"/>
    </location>
</feature>
<dbReference type="GO" id="GO:0051726">
    <property type="term" value="P:regulation of cell cycle"/>
    <property type="evidence" value="ECO:0007669"/>
    <property type="project" value="TreeGrafter"/>
</dbReference>
<evidence type="ECO:0000313" key="2">
    <source>
        <dbReference type="EMBL" id="KAK8725684.1"/>
    </source>
</evidence>
<dbReference type="AlphaFoldDB" id="A0AAW0WHQ1"/>
<proteinExistence type="predicted"/>
<dbReference type="InterPro" id="IPR027107">
    <property type="entry name" value="Tuberin/Ral-act_asu"/>
</dbReference>
<dbReference type="EMBL" id="JARKIK010000082">
    <property type="protein sequence ID" value="KAK8725684.1"/>
    <property type="molecule type" value="Genomic_DNA"/>
</dbReference>
<dbReference type="GO" id="GO:0032007">
    <property type="term" value="P:negative regulation of TOR signaling"/>
    <property type="evidence" value="ECO:0007669"/>
    <property type="project" value="TreeGrafter"/>
</dbReference>
<feature type="non-terminal residue" evidence="2">
    <location>
        <position position="297"/>
    </location>
</feature>
<dbReference type="GO" id="GO:0051898">
    <property type="term" value="P:negative regulation of phosphatidylinositol 3-kinase/protein kinase B signal transduction"/>
    <property type="evidence" value="ECO:0007669"/>
    <property type="project" value="TreeGrafter"/>
</dbReference>
<protein>
    <recommendedName>
        <fullName evidence="1">Tuberin-type domain-containing protein</fullName>
    </recommendedName>
</protein>
<evidence type="ECO:0000259" key="1">
    <source>
        <dbReference type="Pfam" id="PF03542"/>
    </source>
</evidence>
<dbReference type="InterPro" id="IPR018515">
    <property type="entry name" value="Tuberin-type_domain"/>
</dbReference>
<gene>
    <name evidence="2" type="ORF">OTU49_010691</name>
</gene>
<dbReference type="GO" id="GO:0005634">
    <property type="term" value="C:nucleus"/>
    <property type="evidence" value="ECO:0007669"/>
    <property type="project" value="InterPro"/>
</dbReference>
<sequence length="297" mass="33375">YGTEMVRNVIAIQMVGIEAEQDVGVRTAAVNLLVHIAMTQNSVVVPDILTMLEKIVMAPYLRDGDCVQVIKESEAADIIAAVAGLIRIFKKKLWELPSSHAIQAYGILLACLEHHYRNQSVLHGVSRVRMKIFEMIFEMRASSKYQLGFPRNFDKSVQEEDDDSVTSLLPPFSPYIVVDHKHGQRLYEAQKEREQQQFDMYSPTGGRNDVTKEEEDAFRKENVAVPAGSPSASQVEVTHLSLTQAAMTVIVAMKKEKDWEVLRMILERVPQVLLNKALILSRDGNDIDYFAAALCAL</sequence>
<dbReference type="Proteomes" id="UP001445076">
    <property type="component" value="Unassembled WGS sequence"/>
</dbReference>
<feature type="domain" description="Tuberin-type" evidence="1">
    <location>
        <begin position="74"/>
        <end position="297"/>
    </location>
</feature>
<dbReference type="GO" id="GO:0033596">
    <property type="term" value="C:TSC1-TSC2 complex"/>
    <property type="evidence" value="ECO:0007669"/>
    <property type="project" value="TreeGrafter"/>
</dbReference>
<organism evidence="2 3">
    <name type="scientific">Cherax quadricarinatus</name>
    <name type="common">Australian red claw crayfish</name>
    <dbReference type="NCBI Taxonomy" id="27406"/>
    <lineage>
        <taxon>Eukaryota</taxon>
        <taxon>Metazoa</taxon>
        <taxon>Ecdysozoa</taxon>
        <taxon>Arthropoda</taxon>
        <taxon>Crustacea</taxon>
        <taxon>Multicrustacea</taxon>
        <taxon>Malacostraca</taxon>
        <taxon>Eumalacostraca</taxon>
        <taxon>Eucarida</taxon>
        <taxon>Decapoda</taxon>
        <taxon>Pleocyemata</taxon>
        <taxon>Astacidea</taxon>
        <taxon>Parastacoidea</taxon>
        <taxon>Parastacidae</taxon>
        <taxon>Cherax</taxon>
    </lineage>
</organism>
<comment type="caution">
    <text evidence="2">The sequence shown here is derived from an EMBL/GenBank/DDBJ whole genome shotgun (WGS) entry which is preliminary data.</text>
</comment>
<name>A0AAW0WHQ1_CHEQU</name>
<dbReference type="Pfam" id="PF03542">
    <property type="entry name" value="Tuberin"/>
    <property type="match status" value="1"/>
</dbReference>
<dbReference type="GO" id="GO:0030178">
    <property type="term" value="P:negative regulation of Wnt signaling pathway"/>
    <property type="evidence" value="ECO:0007669"/>
    <property type="project" value="TreeGrafter"/>
</dbReference>
<reference evidence="2 3" key="1">
    <citation type="journal article" date="2024" name="BMC Genomics">
        <title>Genome assembly of redclaw crayfish (Cherax quadricarinatus) provides insights into its immune adaptation and hypoxia tolerance.</title>
        <authorList>
            <person name="Liu Z."/>
            <person name="Zheng J."/>
            <person name="Li H."/>
            <person name="Fang K."/>
            <person name="Wang S."/>
            <person name="He J."/>
            <person name="Zhou D."/>
            <person name="Weng S."/>
            <person name="Chi M."/>
            <person name="Gu Z."/>
            <person name="He J."/>
            <person name="Li F."/>
            <person name="Wang M."/>
        </authorList>
    </citation>
    <scope>NUCLEOTIDE SEQUENCE [LARGE SCALE GENOMIC DNA]</scope>
    <source>
        <strain evidence="2">ZL_2023a</strain>
    </source>
</reference>
<dbReference type="PANTHER" id="PTHR10063:SF0">
    <property type="entry name" value="TUBERIN"/>
    <property type="match status" value="1"/>
</dbReference>
<accession>A0AAW0WHQ1</accession>